<keyword evidence="6" id="KW-1185">Reference proteome</keyword>
<name>A0A9N9CKS4_9GLOM</name>
<dbReference type="PROSITE" id="PS00061">
    <property type="entry name" value="ADH_SHORT"/>
    <property type="match status" value="1"/>
</dbReference>
<dbReference type="GO" id="GO:0016491">
    <property type="term" value="F:oxidoreductase activity"/>
    <property type="evidence" value="ECO:0007669"/>
    <property type="project" value="UniProtKB-KW"/>
</dbReference>
<accession>A0A9N9CKS4</accession>
<dbReference type="InterPro" id="IPR002347">
    <property type="entry name" value="SDR_fam"/>
</dbReference>
<dbReference type="InterPro" id="IPR020904">
    <property type="entry name" value="Sc_DH/Rdtase_CS"/>
</dbReference>
<evidence type="ECO:0000256" key="2">
    <source>
        <dbReference type="ARBA" id="ARBA00022857"/>
    </source>
</evidence>
<dbReference type="Pfam" id="PF00106">
    <property type="entry name" value="adh_short"/>
    <property type="match status" value="1"/>
</dbReference>
<comment type="similarity">
    <text evidence="1">Belongs to the short-chain dehydrogenases/reductases (SDR) family.</text>
</comment>
<evidence type="ECO:0000256" key="4">
    <source>
        <dbReference type="ARBA" id="ARBA00037096"/>
    </source>
</evidence>
<dbReference type="PANTHER" id="PTHR44196:SF1">
    <property type="entry name" value="DEHYDROGENASE_REDUCTASE SDR FAMILY MEMBER 7B"/>
    <property type="match status" value="1"/>
</dbReference>
<evidence type="ECO:0000256" key="3">
    <source>
        <dbReference type="ARBA" id="ARBA00023002"/>
    </source>
</evidence>
<evidence type="ECO:0000256" key="1">
    <source>
        <dbReference type="ARBA" id="ARBA00006484"/>
    </source>
</evidence>
<dbReference type="SUPFAM" id="SSF51735">
    <property type="entry name" value="NAD(P)-binding Rossmann-fold domains"/>
    <property type="match status" value="1"/>
</dbReference>
<dbReference type="AlphaFoldDB" id="A0A9N9CKS4"/>
<gene>
    <name evidence="5" type="ORF">POCULU_LOCUS7682</name>
</gene>
<reference evidence="5" key="1">
    <citation type="submission" date="2021-06" db="EMBL/GenBank/DDBJ databases">
        <authorList>
            <person name="Kallberg Y."/>
            <person name="Tangrot J."/>
            <person name="Rosling A."/>
        </authorList>
    </citation>
    <scope>NUCLEOTIDE SEQUENCE</scope>
    <source>
        <strain evidence="5">IA702</strain>
    </source>
</reference>
<evidence type="ECO:0000313" key="6">
    <source>
        <dbReference type="Proteomes" id="UP000789572"/>
    </source>
</evidence>
<organism evidence="5 6">
    <name type="scientific">Paraglomus occultum</name>
    <dbReference type="NCBI Taxonomy" id="144539"/>
    <lineage>
        <taxon>Eukaryota</taxon>
        <taxon>Fungi</taxon>
        <taxon>Fungi incertae sedis</taxon>
        <taxon>Mucoromycota</taxon>
        <taxon>Glomeromycotina</taxon>
        <taxon>Glomeromycetes</taxon>
        <taxon>Paraglomerales</taxon>
        <taxon>Paraglomeraceae</taxon>
        <taxon>Paraglomus</taxon>
    </lineage>
</organism>
<dbReference type="Proteomes" id="UP000789572">
    <property type="component" value="Unassembled WGS sequence"/>
</dbReference>
<dbReference type="EMBL" id="CAJVPJ010001838">
    <property type="protein sequence ID" value="CAG8605352.1"/>
    <property type="molecule type" value="Genomic_DNA"/>
</dbReference>
<protein>
    <submittedName>
        <fullName evidence="5">8457_t:CDS:1</fullName>
    </submittedName>
</protein>
<dbReference type="PANTHER" id="PTHR44196">
    <property type="entry name" value="DEHYDROGENASE/REDUCTASE SDR FAMILY MEMBER 7B"/>
    <property type="match status" value="1"/>
</dbReference>
<keyword evidence="2" id="KW-0521">NADP</keyword>
<dbReference type="OrthoDB" id="2102561at2759"/>
<sequence>MLNFIPVTVPGYVQPLIEACTAWLVTTFLSIPVAFIRMFIETPINVLRSLCSSEPNVVLITGANSGIGASLAEAYAKPDVTLGLLARDERLEQTAEKCREKGATVTTISCDIANKEELAEALIEFDESNPIDLLIANAAGMVSDGNEWEDSWQNIIDVNFKGAVNTVMTIFKQMKERPHVGGQIAIAWHAPPQMCYYNATKTALTSLGRDLRYIGRNYNIHVNVIAPGLIGTRMTLDERRPFPFSSWLAASPENMAKIIRWNLFEDNFVITWPYHQFLPELAISSLPPRVLDSVQWLVGRAWSVVSPAKDKPLT</sequence>
<keyword evidence="3" id="KW-0560">Oxidoreductase</keyword>
<comment type="caution">
    <text evidence="5">The sequence shown here is derived from an EMBL/GenBank/DDBJ whole genome shotgun (WGS) entry which is preliminary data.</text>
</comment>
<dbReference type="PRINTS" id="PR00081">
    <property type="entry name" value="GDHRDH"/>
</dbReference>
<comment type="function">
    <text evidence="4">Putative oxidoreductase.</text>
</comment>
<evidence type="ECO:0000313" key="5">
    <source>
        <dbReference type="EMBL" id="CAG8605352.1"/>
    </source>
</evidence>
<dbReference type="InterPro" id="IPR036291">
    <property type="entry name" value="NAD(P)-bd_dom_sf"/>
</dbReference>
<dbReference type="GO" id="GO:0016020">
    <property type="term" value="C:membrane"/>
    <property type="evidence" value="ECO:0007669"/>
    <property type="project" value="TreeGrafter"/>
</dbReference>
<proteinExistence type="inferred from homology"/>
<dbReference type="CDD" id="cd05233">
    <property type="entry name" value="SDR_c"/>
    <property type="match status" value="1"/>
</dbReference>
<dbReference type="Gene3D" id="3.40.50.720">
    <property type="entry name" value="NAD(P)-binding Rossmann-like Domain"/>
    <property type="match status" value="1"/>
</dbReference>